<evidence type="ECO:0000313" key="2">
    <source>
        <dbReference type="Proteomes" id="UP000005459"/>
    </source>
</evidence>
<dbReference type="RefSeq" id="WP_007194536.1">
    <property type="nucleotide sequence ID" value="NZ_AFWV01000012.1"/>
</dbReference>
<keyword evidence="2" id="KW-1185">Reference proteome</keyword>
<dbReference type="InterPro" id="IPR005368">
    <property type="entry name" value="UPF0175"/>
</dbReference>
<protein>
    <submittedName>
        <fullName evidence="1">Uncharacterized protein</fullName>
    </submittedName>
</protein>
<evidence type="ECO:0000313" key="1">
    <source>
        <dbReference type="EMBL" id="EGV17198.1"/>
    </source>
</evidence>
<dbReference type="Proteomes" id="UP000005459">
    <property type="component" value="Unassembled WGS sequence"/>
</dbReference>
<dbReference type="Pfam" id="PF03683">
    <property type="entry name" value="UPF0175"/>
    <property type="match status" value="1"/>
</dbReference>
<dbReference type="EMBL" id="AFWV01000012">
    <property type="protein sequence ID" value="EGV17198.1"/>
    <property type="molecule type" value="Genomic_DNA"/>
</dbReference>
<proteinExistence type="predicted"/>
<sequence length="83" mass="9099">MNTIRIELPDSLLLATGQSRAEFVREATLTLAANLFEQGRISSGKGAEICGLSRADFMLEMGKRGIPIVQLDEGDLSREFEDV</sequence>
<dbReference type="eggNOG" id="COG2886">
    <property type="taxonomic scope" value="Bacteria"/>
</dbReference>
<dbReference type="STRING" id="768671.ThimaDRAFT_3664"/>
<reference evidence="1 2" key="1">
    <citation type="submission" date="2011-06" db="EMBL/GenBank/DDBJ databases">
        <title>The draft genome of Thiocapsa marina 5811.</title>
        <authorList>
            <consortium name="US DOE Joint Genome Institute (JGI-PGF)"/>
            <person name="Lucas S."/>
            <person name="Han J."/>
            <person name="Cheng J.-F."/>
            <person name="Goodwin L."/>
            <person name="Pitluck S."/>
            <person name="Peters L."/>
            <person name="Land M.L."/>
            <person name="Hauser L."/>
            <person name="Vogl K."/>
            <person name="Liu Z."/>
            <person name="Imhoff J."/>
            <person name="Thiel V."/>
            <person name="Frigaard N.-U."/>
            <person name="Bryant D."/>
            <person name="Woyke T.J."/>
        </authorList>
    </citation>
    <scope>NUCLEOTIDE SEQUENCE [LARGE SCALE GENOMIC DNA]</scope>
    <source>
        <strain evidence="1 2">5811</strain>
    </source>
</reference>
<organism evidence="1 2">
    <name type="scientific">Thiocapsa marina 5811</name>
    <dbReference type="NCBI Taxonomy" id="768671"/>
    <lineage>
        <taxon>Bacteria</taxon>
        <taxon>Pseudomonadati</taxon>
        <taxon>Pseudomonadota</taxon>
        <taxon>Gammaproteobacteria</taxon>
        <taxon>Chromatiales</taxon>
        <taxon>Chromatiaceae</taxon>
        <taxon>Thiocapsa</taxon>
    </lineage>
</organism>
<dbReference type="OrthoDB" id="5772162at2"/>
<name>F9UFG1_9GAMM</name>
<dbReference type="AlphaFoldDB" id="F9UFG1"/>
<accession>F9UFG1</accession>
<gene>
    <name evidence="1" type="ORF">ThimaDRAFT_3664</name>
</gene>